<dbReference type="EMBL" id="BKBW01000024">
    <property type="protein sequence ID" value="GEQ78128.1"/>
    <property type="molecule type" value="Genomic_DNA"/>
</dbReference>
<dbReference type="InterPro" id="IPR001638">
    <property type="entry name" value="Solute-binding_3/MltF_N"/>
</dbReference>
<dbReference type="AlphaFoldDB" id="A0A5A7MJW3"/>
<comment type="similarity">
    <text evidence="1">Belongs to the bacterial solute-binding protein 3 family.</text>
</comment>
<feature type="domain" description="Solute-binding protein family 3/N-terminal" evidence="5">
    <location>
        <begin position="38"/>
        <end position="269"/>
    </location>
</feature>
<dbReference type="InterPro" id="IPR051455">
    <property type="entry name" value="Bact_solute-bind_prot3"/>
</dbReference>
<reference evidence="6 7" key="1">
    <citation type="journal article" date="2019" name="Microbiol. Resour. Announc.">
        <title>Draft Genome Sequence of Comamonas testosteroni TA441, a Bacterium That Has a Cryptic Phenol Degradation Gene Cluster.</title>
        <authorList>
            <person name="Arai H."/>
            <person name="Ishii M."/>
        </authorList>
    </citation>
    <scope>NUCLEOTIDE SEQUENCE [LARGE SCALE GENOMIC DNA]</scope>
    <source>
        <strain evidence="6 7">TA441</strain>
    </source>
</reference>
<dbReference type="PANTHER" id="PTHR30085:SF2">
    <property type="entry name" value="GLUTAMATE_ASPARTATE IMPORT SOLUTE-BINDING PROTEIN"/>
    <property type="match status" value="1"/>
</dbReference>
<evidence type="ECO:0000256" key="3">
    <source>
        <dbReference type="ARBA" id="ARBA00022729"/>
    </source>
</evidence>
<evidence type="ECO:0000313" key="7">
    <source>
        <dbReference type="Proteomes" id="UP000323105"/>
    </source>
</evidence>
<organism evidence="6 7">
    <name type="scientific">Comamonas testosteroni</name>
    <name type="common">Pseudomonas testosteroni</name>
    <dbReference type="NCBI Taxonomy" id="285"/>
    <lineage>
        <taxon>Bacteria</taxon>
        <taxon>Pseudomonadati</taxon>
        <taxon>Pseudomonadota</taxon>
        <taxon>Betaproteobacteria</taxon>
        <taxon>Burkholderiales</taxon>
        <taxon>Comamonadaceae</taxon>
        <taxon>Comamonas</taxon>
    </lineage>
</organism>
<comment type="caution">
    <text evidence="6">The sequence shown here is derived from an EMBL/GenBank/DDBJ whole genome shotgun (WGS) entry which is preliminary data.</text>
</comment>
<evidence type="ECO:0000256" key="4">
    <source>
        <dbReference type="SAM" id="SignalP"/>
    </source>
</evidence>
<dbReference type="Proteomes" id="UP000323105">
    <property type="component" value="Unassembled WGS sequence"/>
</dbReference>
<dbReference type="Pfam" id="PF00497">
    <property type="entry name" value="SBP_bac_3"/>
    <property type="match status" value="1"/>
</dbReference>
<dbReference type="GO" id="GO:0005576">
    <property type="term" value="C:extracellular region"/>
    <property type="evidence" value="ECO:0007669"/>
    <property type="project" value="TreeGrafter"/>
</dbReference>
<dbReference type="SUPFAM" id="SSF53850">
    <property type="entry name" value="Periplasmic binding protein-like II"/>
    <property type="match status" value="1"/>
</dbReference>
<evidence type="ECO:0000259" key="5">
    <source>
        <dbReference type="SMART" id="SM00062"/>
    </source>
</evidence>
<evidence type="ECO:0000256" key="2">
    <source>
        <dbReference type="ARBA" id="ARBA00022448"/>
    </source>
</evidence>
<protein>
    <submittedName>
        <fullName evidence="6">Amino acid ABC transporter substrate-binding protein</fullName>
    </submittedName>
</protein>
<gene>
    <name evidence="6" type="primary">gltI_4</name>
    <name evidence="6" type="ORF">CTTA_5133</name>
</gene>
<name>A0A5A7MJW3_COMTE</name>
<accession>A0A5A7MJW3</accession>
<dbReference type="Gene3D" id="3.40.190.10">
    <property type="entry name" value="Periplasmic binding protein-like II"/>
    <property type="match status" value="2"/>
</dbReference>
<dbReference type="RefSeq" id="WP_149357343.1">
    <property type="nucleotide sequence ID" value="NZ_BKBW01000024.1"/>
</dbReference>
<keyword evidence="3 4" id="KW-0732">Signal</keyword>
<evidence type="ECO:0000313" key="6">
    <source>
        <dbReference type="EMBL" id="GEQ78128.1"/>
    </source>
</evidence>
<dbReference type="CDD" id="cd13688">
    <property type="entry name" value="PBP2_GltI_DEBP"/>
    <property type="match status" value="1"/>
</dbReference>
<dbReference type="SMART" id="SM00062">
    <property type="entry name" value="PBPb"/>
    <property type="match status" value="1"/>
</dbReference>
<feature type="signal peptide" evidence="4">
    <location>
        <begin position="1"/>
        <end position="24"/>
    </location>
</feature>
<dbReference type="GO" id="GO:0030288">
    <property type="term" value="C:outer membrane-bounded periplasmic space"/>
    <property type="evidence" value="ECO:0007669"/>
    <property type="project" value="TreeGrafter"/>
</dbReference>
<keyword evidence="2" id="KW-0813">Transport</keyword>
<dbReference type="PANTHER" id="PTHR30085">
    <property type="entry name" value="AMINO ACID ABC TRANSPORTER PERMEASE"/>
    <property type="match status" value="1"/>
</dbReference>
<feature type="chain" id="PRO_5022810343" evidence="4">
    <location>
        <begin position="25"/>
        <end position="297"/>
    </location>
</feature>
<sequence length="297" mass="32701">MKKLIPFTLAFGLVCLQWTGSAHAQLGDTLQKIKSSGVIHLGGRDATLPFSYVVNGNPIGFSADLCQKVVDAVKSELKLPDLKVQYTIVTPANRIPLVQNGTIDLECSTTTNTAVRAQQVDFAPTHFVSSIAIAVKKTSRIKSLADLGGKTVSTVTGSTSIQVLRTHRRNDKLDIKEVSGKDDAETFLLFATGRADAMILDDVKLASLIAQESQPGDYLILDDRLRDEPYGFMYRNNDPQFKAVVDRTLVDLMRNGEMDSLYTKWFLRPVPPRGLNLNFPMTPAVKEAYRNPSSRGI</sequence>
<dbReference type="GO" id="GO:0006865">
    <property type="term" value="P:amino acid transport"/>
    <property type="evidence" value="ECO:0007669"/>
    <property type="project" value="TreeGrafter"/>
</dbReference>
<evidence type="ECO:0000256" key="1">
    <source>
        <dbReference type="ARBA" id="ARBA00010333"/>
    </source>
</evidence>
<proteinExistence type="inferred from homology"/>